<dbReference type="RefSeq" id="WP_056962932.1">
    <property type="nucleotide sequence ID" value="NZ_AZFC01000002.1"/>
</dbReference>
<name>A0A0R1R0L5_9LACO</name>
<dbReference type="AlphaFoldDB" id="A0A0R1R0L5"/>
<reference evidence="1 2" key="1">
    <citation type="journal article" date="2015" name="Genome Announc.">
        <title>Expanding the biotechnology potential of lactobacilli through comparative genomics of 213 strains and associated genera.</title>
        <authorList>
            <person name="Sun Z."/>
            <person name="Harris H.M."/>
            <person name="McCann A."/>
            <person name="Guo C."/>
            <person name="Argimon S."/>
            <person name="Zhang W."/>
            <person name="Yang X."/>
            <person name="Jeffery I.B."/>
            <person name="Cooney J.C."/>
            <person name="Kagawa T.F."/>
            <person name="Liu W."/>
            <person name="Song Y."/>
            <person name="Salvetti E."/>
            <person name="Wrobel A."/>
            <person name="Rasinkangas P."/>
            <person name="Parkhill J."/>
            <person name="Rea M.C."/>
            <person name="O'Sullivan O."/>
            <person name="Ritari J."/>
            <person name="Douillard F.P."/>
            <person name="Paul Ross R."/>
            <person name="Yang R."/>
            <person name="Briner A.E."/>
            <person name="Felis G.E."/>
            <person name="de Vos W.M."/>
            <person name="Barrangou R."/>
            <person name="Klaenhammer T.R."/>
            <person name="Caufield P.W."/>
            <person name="Cui Y."/>
            <person name="Zhang H."/>
            <person name="O'Toole P.W."/>
        </authorList>
    </citation>
    <scope>NUCLEOTIDE SEQUENCE [LARGE SCALE GENOMIC DNA]</scope>
    <source>
        <strain evidence="1 2">DSM 15429</strain>
    </source>
</reference>
<gene>
    <name evidence="1" type="ORF">FD37_GL002097</name>
</gene>
<protein>
    <recommendedName>
        <fullName evidence="3">DUF3383 family protein</fullName>
    </recommendedName>
</protein>
<evidence type="ECO:0000313" key="2">
    <source>
        <dbReference type="Proteomes" id="UP000051835"/>
    </source>
</evidence>
<proteinExistence type="predicted"/>
<evidence type="ECO:0008006" key="3">
    <source>
        <dbReference type="Google" id="ProtNLM"/>
    </source>
</evidence>
<dbReference type="EMBL" id="AZFC01000002">
    <property type="protein sequence ID" value="KRL50431.1"/>
    <property type="molecule type" value="Genomic_DNA"/>
</dbReference>
<comment type="caution">
    <text evidence="1">The sequence shown here is derived from an EMBL/GenBank/DDBJ whole genome shotgun (WGS) entry which is preliminary data.</text>
</comment>
<accession>A0A0R1R0L5</accession>
<sequence length="373" mass="41439">MAITKIIKQPSDVIVNTIIKNPSLGADSAPIALLIHGTDTTESSQLCYDPDQMADFGFDENTEEYALVQAMFDVDGFQGPVQLGVVPNAPVVSLDDQIVTPTKDGATISAMVPGVQKWLEDHIYDGAKWFIPVGLTDDEIKAAAEVLYSNQRGFLVHTVDNMDDLRNWHDYAVANQNTKDHLGHFRVVIEKNHENKVAAQACAFASLNILIDWMRIGGKDLTQFTPDDWIQSERDEIDALNGLTVVDKAGDNMLSGSQELNGDYIDNSFNAQYNTDYLQFKAQKWLNGKKFAEFTDDNINELLTTIDSAAEDLFKIGTIGTTVDGKIDFNATAKTRAQVSQFEIMERKYKSISIEQGLPNPFEKVYIKNAITL</sequence>
<organism evidence="1 2">
    <name type="scientific">Levilactobacillus spicheri DSM 15429</name>
    <dbReference type="NCBI Taxonomy" id="1423805"/>
    <lineage>
        <taxon>Bacteria</taxon>
        <taxon>Bacillati</taxon>
        <taxon>Bacillota</taxon>
        <taxon>Bacilli</taxon>
        <taxon>Lactobacillales</taxon>
        <taxon>Lactobacillaceae</taxon>
        <taxon>Levilactobacillus</taxon>
    </lineage>
</organism>
<evidence type="ECO:0000313" key="1">
    <source>
        <dbReference type="EMBL" id="KRL50431.1"/>
    </source>
</evidence>
<dbReference type="Proteomes" id="UP000051835">
    <property type="component" value="Unassembled WGS sequence"/>
</dbReference>
<dbReference type="PATRIC" id="fig|1423805.4.peg.2149"/>